<reference evidence="1 2" key="1">
    <citation type="submission" date="2019-03" db="EMBL/GenBank/DDBJ databases">
        <title>Arenimonas daejeonensis sp. nov., isolated from compost.</title>
        <authorList>
            <person name="Jeon C.O."/>
        </authorList>
    </citation>
    <scope>NUCLEOTIDE SEQUENCE [LARGE SCALE GENOMIC DNA]</scope>
    <source>
        <strain evidence="1 2">R29</strain>
    </source>
</reference>
<comment type="caution">
    <text evidence="1">The sequence shown here is derived from an EMBL/GenBank/DDBJ whole genome shotgun (WGS) entry which is preliminary data.</text>
</comment>
<keyword evidence="2" id="KW-1185">Reference proteome</keyword>
<dbReference type="Proteomes" id="UP000305760">
    <property type="component" value="Unassembled WGS sequence"/>
</dbReference>
<name>A0A5C4RXQ7_9GAMM</name>
<sequence length="100" mass="11377">MPYFRVRVEGRGISVQMENSIAVGFFATRAVRARSEEDAVEKVRSMFAEAWTTGQYAEWNRGVAPTLLIDDVWPSPWFQNIFFVNDGHSFFPDEPGEGEA</sequence>
<evidence type="ECO:0000313" key="2">
    <source>
        <dbReference type="Proteomes" id="UP000305760"/>
    </source>
</evidence>
<accession>A0A5C4RXQ7</accession>
<proteinExistence type="predicted"/>
<dbReference type="EMBL" id="SMDR01000001">
    <property type="protein sequence ID" value="TNJ35782.1"/>
    <property type="molecule type" value="Genomic_DNA"/>
</dbReference>
<dbReference type="RefSeq" id="WP_139447579.1">
    <property type="nucleotide sequence ID" value="NZ_SMDR01000001.1"/>
</dbReference>
<dbReference type="OrthoDB" id="5703452at2"/>
<protein>
    <submittedName>
        <fullName evidence="1">Uncharacterized protein</fullName>
    </submittedName>
</protein>
<evidence type="ECO:0000313" key="1">
    <source>
        <dbReference type="EMBL" id="TNJ35782.1"/>
    </source>
</evidence>
<gene>
    <name evidence="1" type="ORF">E1B00_08570</name>
</gene>
<dbReference type="AlphaFoldDB" id="A0A5C4RXQ7"/>
<organism evidence="1 2">
    <name type="scientific">Arenimonas terrae</name>
    <dbReference type="NCBI Taxonomy" id="2546226"/>
    <lineage>
        <taxon>Bacteria</taxon>
        <taxon>Pseudomonadati</taxon>
        <taxon>Pseudomonadota</taxon>
        <taxon>Gammaproteobacteria</taxon>
        <taxon>Lysobacterales</taxon>
        <taxon>Lysobacteraceae</taxon>
        <taxon>Arenimonas</taxon>
    </lineage>
</organism>